<dbReference type="KEGG" id="run:DR864_23785"/>
<keyword evidence="5" id="KW-0443">Lipid metabolism</keyword>
<dbReference type="EMBL" id="CP030850">
    <property type="protein sequence ID" value="AXE20542.1"/>
    <property type="molecule type" value="Genomic_DNA"/>
</dbReference>
<dbReference type="PANTHER" id="PTHR21624">
    <property type="entry name" value="STEROL DESATURASE-RELATED PROTEIN"/>
    <property type="match status" value="1"/>
</dbReference>
<reference evidence="9 10" key="1">
    <citation type="submission" date="2018-07" db="EMBL/GenBank/DDBJ databases">
        <title>Genome sequencing of Runella.</title>
        <authorList>
            <person name="Baek M.-G."/>
            <person name="Yi H."/>
        </authorList>
    </citation>
    <scope>NUCLEOTIDE SEQUENCE [LARGE SCALE GENOMIC DNA]</scope>
    <source>
        <strain evidence="9 10">HYN0085</strain>
    </source>
</reference>
<protein>
    <submittedName>
        <fullName evidence="9">Sterol desaturase family protein</fullName>
    </submittedName>
</protein>
<gene>
    <name evidence="9" type="ORF">DR864_23785</name>
</gene>
<evidence type="ECO:0000259" key="8">
    <source>
        <dbReference type="Pfam" id="PF04116"/>
    </source>
</evidence>
<dbReference type="InterPro" id="IPR051689">
    <property type="entry name" value="Sterol_desaturase/TMEM195"/>
</dbReference>
<evidence type="ECO:0000256" key="5">
    <source>
        <dbReference type="ARBA" id="ARBA00023098"/>
    </source>
</evidence>
<feature type="transmembrane region" description="Helical" evidence="7">
    <location>
        <begin position="13"/>
        <end position="32"/>
    </location>
</feature>
<proteinExistence type="predicted"/>
<sequence length="274" mass="32498">MTPQQFEQDLQPLLLYATPLIFICIAVEYWLVRHDPHHRYDHDDLKASVGIGLGSLLINGLFKAAIVGISLFCYEIVPWRLPNTWWSWILAYLGIDLCNYFAHFIAHKQRIWWATHVTHHSSEHFNLATSFRNSWTQHIKIIFFLPVWLSGIHPVITFTCYQIDLLYQFWIHTEVIHKLPRWFEYIFVTPSHHRVHHGKNTLYLDKNFGTTFILWDRLFGTFQEETETPVYGITKPVESQNVIYLNFHEWRDIVREVRQAKSLREAAAILFGPP</sequence>
<evidence type="ECO:0000256" key="3">
    <source>
        <dbReference type="ARBA" id="ARBA00022989"/>
    </source>
</evidence>
<feature type="transmembrane region" description="Helical" evidence="7">
    <location>
        <begin position="85"/>
        <end position="106"/>
    </location>
</feature>
<dbReference type="OrthoDB" id="9770329at2"/>
<evidence type="ECO:0000256" key="2">
    <source>
        <dbReference type="ARBA" id="ARBA00022692"/>
    </source>
</evidence>
<evidence type="ECO:0000256" key="7">
    <source>
        <dbReference type="SAM" id="Phobius"/>
    </source>
</evidence>
<keyword evidence="6 7" id="KW-0472">Membrane</keyword>
<dbReference type="Pfam" id="PF04116">
    <property type="entry name" value="FA_hydroxylase"/>
    <property type="match status" value="1"/>
</dbReference>
<dbReference type="AlphaFoldDB" id="A0A344TPH1"/>
<name>A0A344TPH1_9BACT</name>
<dbReference type="PANTHER" id="PTHR21624:SF1">
    <property type="entry name" value="ALKYLGLYCEROL MONOOXYGENASE"/>
    <property type="match status" value="1"/>
</dbReference>
<keyword evidence="2 7" id="KW-0812">Transmembrane</keyword>
<organism evidence="9 10">
    <name type="scientific">Runella rosea</name>
    <dbReference type="NCBI Taxonomy" id="2259595"/>
    <lineage>
        <taxon>Bacteria</taxon>
        <taxon>Pseudomonadati</taxon>
        <taxon>Bacteroidota</taxon>
        <taxon>Cytophagia</taxon>
        <taxon>Cytophagales</taxon>
        <taxon>Spirosomataceae</taxon>
        <taxon>Runella</taxon>
    </lineage>
</organism>
<dbReference type="GO" id="GO:0006643">
    <property type="term" value="P:membrane lipid metabolic process"/>
    <property type="evidence" value="ECO:0007669"/>
    <property type="project" value="TreeGrafter"/>
</dbReference>
<dbReference type="RefSeq" id="WP_114069305.1">
    <property type="nucleotide sequence ID" value="NZ_CP030850.1"/>
</dbReference>
<dbReference type="GO" id="GO:0008610">
    <property type="term" value="P:lipid biosynthetic process"/>
    <property type="evidence" value="ECO:0007669"/>
    <property type="project" value="InterPro"/>
</dbReference>
<feature type="transmembrane region" description="Helical" evidence="7">
    <location>
        <begin position="53"/>
        <end position="79"/>
    </location>
</feature>
<dbReference type="GO" id="GO:0016020">
    <property type="term" value="C:membrane"/>
    <property type="evidence" value="ECO:0007669"/>
    <property type="project" value="GOC"/>
</dbReference>
<dbReference type="InterPro" id="IPR006694">
    <property type="entry name" value="Fatty_acid_hydroxylase"/>
</dbReference>
<keyword evidence="10" id="KW-1185">Reference proteome</keyword>
<evidence type="ECO:0000256" key="6">
    <source>
        <dbReference type="ARBA" id="ARBA00023136"/>
    </source>
</evidence>
<evidence type="ECO:0000313" key="9">
    <source>
        <dbReference type="EMBL" id="AXE20542.1"/>
    </source>
</evidence>
<dbReference type="GO" id="GO:0050479">
    <property type="term" value="F:glyceryl-ether monooxygenase activity"/>
    <property type="evidence" value="ECO:0007669"/>
    <property type="project" value="TreeGrafter"/>
</dbReference>
<accession>A0A344TPH1</accession>
<keyword evidence="3 7" id="KW-1133">Transmembrane helix</keyword>
<evidence type="ECO:0000256" key="1">
    <source>
        <dbReference type="ARBA" id="ARBA00004127"/>
    </source>
</evidence>
<feature type="domain" description="Fatty acid hydroxylase" evidence="8">
    <location>
        <begin position="88"/>
        <end position="221"/>
    </location>
</feature>
<evidence type="ECO:0000256" key="4">
    <source>
        <dbReference type="ARBA" id="ARBA00023002"/>
    </source>
</evidence>
<evidence type="ECO:0000313" key="10">
    <source>
        <dbReference type="Proteomes" id="UP000251993"/>
    </source>
</evidence>
<dbReference type="Proteomes" id="UP000251993">
    <property type="component" value="Chromosome"/>
</dbReference>
<keyword evidence="4" id="KW-0560">Oxidoreductase</keyword>
<comment type="subcellular location">
    <subcellularLocation>
        <location evidence="1">Endomembrane system</location>
        <topology evidence="1">Multi-pass membrane protein</topology>
    </subcellularLocation>
</comment>
<dbReference type="GO" id="GO:0012505">
    <property type="term" value="C:endomembrane system"/>
    <property type="evidence" value="ECO:0007669"/>
    <property type="project" value="UniProtKB-SubCell"/>
</dbReference>
<dbReference type="GO" id="GO:0005506">
    <property type="term" value="F:iron ion binding"/>
    <property type="evidence" value="ECO:0007669"/>
    <property type="project" value="InterPro"/>
</dbReference>